<evidence type="ECO:0000256" key="3">
    <source>
        <dbReference type="SAM" id="MobiDB-lite"/>
    </source>
</evidence>
<feature type="compositionally biased region" description="Pro residues" evidence="3">
    <location>
        <begin position="51"/>
        <end position="67"/>
    </location>
</feature>
<reference evidence="6" key="1">
    <citation type="submission" date="2021-01" db="EMBL/GenBank/DDBJ databases">
        <authorList>
            <person name="Corre E."/>
            <person name="Pelletier E."/>
            <person name="Niang G."/>
            <person name="Scheremetjew M."/>
            <person name="Finn R."/>
            <person name="Kale V."/>
            <person name="Holt S."/>
            <person name="Cochrane G."/>
            <person name="Meng A."/>
            <person name="Brown T."/>
            <person name="Cohen L."/>
        </authorList>
    </citation>
    <scope>NUCLEOTIDE SEQUENCE</scope>
    <source>
        <strain evidence="6">CCMP1723</strain>
    </source>
</reference>
<protein>
    <recommendedName>
        <fullName evidence="7">CDT1 Geminin-binding domain-containing protein</fullName>
    </recommendedName>
</protein>
<sequence>MSHGPSARAEKMAKMAQAAVGGEPLRTVSVNKMPPAVPSDGSKPTGDPAPASDPAPAPASDPAPAPAPTATSTDLDSEVPVKRQANEHEHPAPGGLRWSRNMPLPRKYQILFDAFVAVQQVFPMMRRRGKGSNTEELCAGVEEATRRRCTVETLRAIEALRPGTLSLSLKPGVRDDDARAVSDPRRVRVDFPESTGRAAAAPRGASANDAFRQTLVDRVADGHAEFLRALPDGAGDAFTPEVNSKGVALEWHEGFDLDDPAHVPDPPLAAVSRSSPATNKPASDGDTAVGDGDTAVGDAAVGRDAHKRARTDDLTPVFLGMGNASGNGTALRASWLVTGVDERELDTQDVKLKSVMERRVTAEEAEAERRRMGHEDAETLPISAVAEVMHRRAIAELEEDPATMEQRRQRRLRDMLPELFDCVRSNLSTGKRKRVMPFQELLGLIMTHTTRQNASEEEIEGGLRLLAESTPEWVELKPSQFSEEREELWRVKNVGKEVTQFVREKLEAMKQDRL</sequence>
<dbReference type="InterPro" id="IPR038090">
    <property type="entry name" value="Cdt1_C_WH_dom_sf"/>
</dbReference>
<dbReference type="InterPro" id="IPR045173">
    <property type="entry name" value="Cdt1"/>
</dbReference>
<evidence type="ECO:0000259" key="4">
    <source>
        <dbReference type="Pfam" id="PF08839"/>
    </source>
</evidence>
<accession>A0A7S0IDC6</accession>
<evidence type="ECO:0000259" key="5">
    <source>
        <dbReference type="Pfam" id="PF16679"/>
    </source>
</evidence>
<proteinExistence type="inferred from homology"/>
<feature type="compositionally biased region" description="Low complexity" evidence="3">
    <location>
        <begin position="284"/>
        <end position="302"/>
    </location>
</feature>
<dbReference type="Gene3D" id="1.10.10.1420">
    <property type="entry name" value="DNA replication factor Cdt1, C-terminal WH domain"/>
    <property type="match status" value="1"/>
</dbReference>
<feature type="compositionally biased region" description="Polar residues" evidence="3">
    <location>
        <begin position="272"/>
        <end position="281"/>
    </location>
</feature>
<dbReference type="PANTHER" id="PTHR28637:SF1">
    <property type="entry name" value="DNA REPLICATION FACTOR CDT1"/>
    <property type="match status" value="1"/>
</dbReference>
<evidence type="ECO:0000256" key="1">
    <source>
        <dbReference type="ARBA" id="ARBA00008356"/>
    </source>
</evidence>
<evidence type="ECO:0000256" key="2">
    <source>
        <dbReference type="ARBA" id="ARBA00023306"/>
    </source>
</evidence>
<evidence type="ECO:0000313" key="6">
    <source>
        <dbReference type="EMBL" id="CAD8518292.1"/>
    </source>
</evidence>
<dbReference type="GO" id="GO:0070182">
    <property type="term" value="F:DNA polymerase binding"/>
    <property type="evidence" value="ECO:0007669"/>
    <property type="project" value="TreeGrafter"/>
</dbReference>
<comment type="similarity">
    <text evidence="1">Belongs to the Cdt1 family.</text>
</comment>
<keyword evidence="2" id="KW-0131">Cell cycle</keyword>
<organism evidence="6">
    <name type="scientific">Micromonas pusilla</name>
    <name type="common">Picoplanktonic green alga</name>
    <name type="synonym">Chromulina pusilla</name>
    <dbReference type="NCBI Taxonomy" id="38833"/>
    <lineage>
        <taxon>Eukaryota</taxon>
        <taxon>Viridiplantae</taxon>
        <taxon>Chlorophyta</taxon>
        <taxon>Mamiellophyceae</taxon>
        <taxon>Mamiellales</taxon>
        <taxon>Mamiellaceae</taxon>
        <taxon>Micromonas</taxon>
    </lineage>
</organism>
<dbReference type="InterPro" id="IPR036390">
    <property type="entry name" value="WH_DNA-bd_sf"/>
</dbReference>
<dbReference type="AlphaFoldDB" id="A0A7S0IDC6"/>
<feature type="domain" description="DNA replication factor Cdt1 C-terminal" evidence="5">
    <location>
        <begin position="392"/>
        <end position="478"/>
    </location>
</feature>
<feature type="region of interest" description="Disordered" evidence="3">
    <location>
        <begin position="257"/>
        <end position="308"/>
    </location>
</feature>
<feature type="region of interest" description="Disordered" evidence="3">
    <location>
        <begin position="1"/>
        <end position="78"/>
    </location>
</feature>
<dbReference type="GO" id="GO:0000076">
    <property type="term" value="P:DNA replication checkpoint signaling"/>
    <property type="evidence" value="ECO:0007669"/>
    <property type="project" value="TreeGrafter"/>
</dbReference>
<evidence type="ECO:0008006" key="7">
    <source>
        <dbReference type="Google" id="ProtNLM"/>
    </source>
</evidence>
<name>A0A7S0IDC6_MICPS</name>
<dbReference type="GO" id="GO:0071163">
    <property type="term" value="P:DNA replication preinitiation complex assembly"/>
    <property type="evidence" value="ECO:0007669"/>
    <property type="project" value="InterPro"/>
</dbReference>
<dbReference type="InterPro" id="IPR032054">
    <property type="entry name" value="Cdt1_C"/>
</dbReference>
<dbReference type="InterPro" id="IPR014939">
    <property type="entry name" value="CDT1_Gemini-bd-like"/>
</dbReference>
<dbReference type="GO" id="GO:0005634">
    <property type="term" value="C:nucleus"/>
    <property type="evidence" value="ECO:0007669"/>
    <property type="project" value="TreeGrafter"/>
</dbReference>
<dbReference type="GO" id="GO:0030174">
    <property type="term" value="P:regulation of DNA-templated DNA replication initiation"/>
    <property type="evidence" value="ECO:0007669"/>
    <property type="project" value="InterPro"/>
</dbReference>
<dbReference type="GO" id="GO:0000278">
    <property type="term" value="P:mitotic cell cycle"/>
    <property type="evidence" value="ECO:0007669"/>
    <property type="project" value="TreeGrafter"/>
</dbReference>
<dbReference type="GO" id="GO:0003677">
    <property type="term" value="F:DNA binding"/>
    <property type="evidence" value="ECO:0007669"/>
    <property type="project" value="InterPro"/>
</dbReference>
<feature type="domain" description="CDT1 Geminin-binding" evidence="4">
    <location>
        <begin position="104"/>
        <end position="264"/>
    </location>
</feature>
<dbReference type="EMBL" id="HBEQ01007199">
    <property type="protein sequence ID" value="CAD8518292.1"/>
    <property type="molecule type" value="Transcribed_RNA"/>
</dbReference>
<gene>
    <name evidence="6" type="ORF">MCOM1403_LOCUS5718</name>
</gene>
<dbReference type="Pfam" id="PF16679">
    <property type="entry name" value="CDT1_C"/>
    <property type="match status" value="1"/>
</dbReference>
<dbReference type="SUPFAM" id="SSF46785">
    <property type="entry name" value="Winged helix' DNA-binding domain"/>
    <property type="match status" value="1"/>
</dbReference>
<dbReference type="PANTHER" id="PTHR28637">
    <property type="entry name" value="DNA REPLICATION FACTOR CDT1"/>
    <property type="match status" value="1"/>
</dbReference>
<dbReference type="Pfam" id="PF08839">
    <property type="entry name" value="CDT1"/>
    <property type="match status" value="1"/>
</dbReference>